<feature type="compositionally biased region" description="Basic residues" evidence="1">
    <location>
        <begin position="40"/>
        <end position="51"/>
    </location>
</feature>
<feature type="compositionally biased region" description="Basic and acidic residues" evidence="1">
    <location>
        <begin position="72"/>
        <end position="86"/>
    </location>
</feature>
<sequence>GTRARARTGHLRRRHRGPRWSTPPAPAGHPQPRRGGGAGRRARARLHRRRGAPPGGLRRLGPRGGARRHRRADVAHPPRVGRDRPQLRRPGAGVPALRHPGRRLGREGGGHPGAWLLRGVVPALRLPARRLRGAVRGEARPVRRAPAGGTDRVVGDDEGAPPRPARRPRDRVGVAADVGGRRREPRVGGAGRPVRPPADAGHHRRPAPPLRAARRPLPPGARAARHAHPAGRRPQPRVRRRHRRAGSRRAVAPPCRALRPHRARAGLASDDEGAVRRGRGSGRRALRRLTGDGGHQDRPGGEGPGALPVRPQVQRRHAAPREHDEQHRALRHQGRSPGARGALTGL</sequence>
<accession>A0A6J4HSQ5</accession>
<evidence type="ECO:0000256" key="1">
    <source>
        <dbReference type="SAM" id="MobiDB-lite"/>
    </source>
</evidence>
<dbReference type="EMBL" id="CADCSY010000046">
    <property type="protein sequence ID" value="CAA9230012.1"/>
    <property type="molecule type" value="Genomic_DNA"/>
</dbReference>
<feature type="non-terminal residue" evidence="2">
    <location>
        <position position="346"/>
    </location>
</feature>
<reference evidence="2" key="1">
    <citation type="submission" date="2020-02" db="EMBL/GenBank/DDBJ databases">
        <authorList>
            <person name="Meier V. D."/>
        </authorList>
    </citation>
    <scope>NUCLEOTIDE SEQUENCE</scope>
    <source>
        <strain evidence="2">AVDCRST_MAG20</strain>
    </source>
</reference>
<dbReference type="AlphaFoldDB" id="A0A6J4HSQ5"/>
<evidence type="ECO:0000313" key="2">
    <source>
        <dbReference type="EMBL" id="CAA9230012.1"/>
    </source>
</evidence>
<gene>
    <name evidence="2" type="ORF">AVDCRST_MAG20-1193</name>
</gene>
<feature type="compositionally biased region" description="Basic residues" evidence="1">
    <location>
        <begin position="1"/>
        <end position="18"/>
    </location>
</feature>
<organism evidence="2">
    <name type="scientific">uncultured Acidimicrobiales bacterium</name>
    <dbReference type="NCBI Taxonomy" id="310071"/>
    <lineage>
        <taxon>Bacteria</taxon>
        <taxon>Bacillati</taxon>
        <taxon>Actinomycetota</taxon>
        <taxon>Acidimicrobiia</taxon>
        <taxon>Acidimicrobiales</taxon>
        <taxon>environmental samples</taxon>
    </lineage>
</organism>
<feature type="region of interest" description="Disordered" evidence="1">
    <location>
        <begin position="137"/>
        <end position="346"/>
    </location>
</feature>
<feature type="compositionally biased region" description="Basic residues" evidence="1">
    <location>
        <begin position="223"/>
        <end position="247"/>
    </location>
</feature>
<feature type="non-terminal residue" evidence="2">
    <location>
        <position position="1"/>
    </location>
</feature>
<feature type="region of interest" description="Disordered" evidence="1">
    <location>
        <begin position="1"/>
        <end position="113"/>
    </location>
</feature>
<name>A0A6J4HSQ5_9ACTN</name>
<proteinExistence type="predicted"/>
<feature type="compositionally biased region" description="Basic and acidic residues" evidence="1">
    <location>
        <begin position="319"/>
        <end position="328"/>
    </location>
</feature>
<feature type="compositionally biased region" description="Basic residues" evidence="1">
    <location>
        <begin position="276"/>
        <end position="287"/>
    </location>
</feature>
<protein>
    <submittedName>
        <fullName evidence="2">Uncharacterized protein</fullName>
    </submittedName>
</protein>